<evidence type="ECO:0000313" key="2">
    <source>
        <dbReference type="EMBL" id="SCA82117.1"/>
    </source>
</evidence>
<evidence type="ECO:0000313" key="3">
    <source>
        <dbReference type="Proteomes" id="UP000305196"/>
    </source>
</evidence>
<gene>
    <name evidence="2" type="ORF">PVC01_000116900</name>
</gene>
<dbReference type="VEuPathDB" id="PlasmoDB:PVX_014630"/>
<dbReference type="VEuPathDB" id="PlasmoDB:PVPAM_080006500"/>
<sequence length="453" mass="52121">MANSCDGSHHEYPSYKCYDYLSERLNGAKLSTENQINFQNALNSLEKDRSNKFFEQKNITNLAARIASDGVFMHAGTNRACNYINYKLNESLRSHYDHIYTEDYSIFKKFVKAFYNQRHNNYDTERSCENYIKYLDTDKYDRMKIIYKIYDHYDELKKRPYYYIHYNRVKDLCSNLDSLVRYSNDAINRKIINAESISLIKDLKKIIENDEKTVPYKDKCKLDVLNNMLTEFPNSEVQIPRGDGPASVSNVVSKRDEPHELEPQRRDETNEQAQRQQATKEDAEEDPTSRDETSMELTSRDETAMESASRDLAETVQEQGNQLYGFQAVTYPVINQQLSYDQQVTERSGRRYISQDPEAPTRGTEGVLVKMQGFITDTLGSVEPAPILGVSGGMGALFLLFKYTPVGTFFRGGRGRVRRIPSGFHGQFLGAFPDVQDYYGGNIGYGQMNPLAE</sequence>
<feature type="region of interest" description="Disordered" evidence="1">
    <location>
        <begin position="235"/>
        <end position="315"/>
    </location>
</feature>
<dbReference type="AlphaFoldDB" id="A0A1G4E9J6"/>
<dbReference type="VEuPathDB" id="PlasmoDB:PVW1_000026400"/>
<evidence type="ECO:0008006" key="4">
    <source>
        <dbReference type="Google" id="ProtNLM"/>
    </source>
</evidence>
<dbReference type="Proteomes" id="UP000305196">
    <property type="component" value="Unassembled WGS sequence"/>
</dbReference>
<evidence type="ECO:0000256" key="1">
    <source>
        <dbReference type="SAM" id="MobiDB-lite"/>
    </source>
</evidence>
<dbReference type="EMBL" id="FLYI01000491">
    <property type="protein sequence ID" value="SCA82117.1"/>
    <property type="molecule type" value="Genomic_DNA"/>
</dbReference>
<proteinExistence type="predicted"/>
<dbReference type="VEuPathDB" id="PlasmoDB:PVP01_0004700"/>
<accession>A0A1G4E9J6</accession>
<reference evidence="2 3" key="1">
    <citation type="submission" date="2016-07" db="EMBL/GenBank/DDBJ databases">
        <authorList>
            <consortium name="Pathogen Informatics"/>
        </authorList>
    </citation>
    <scope>NUCLEOTIDE SEQUENCE [LARGE SCALE GENOMIC DNA]</scope>
</reference>
<protein>
    <recommendedName>
        <fullName evidence="4">VIR protein</fullName>
    </recommendedName>
</protein>
<feature type="compositionally biased region" description="Basic and acidic residues" evidence="1">
    <location>
        <begin position="287"/>
        <end position="313"/>
    </location>
</feature>
<feature type="compositionally biased region" description="Basic and acidic residues" evidence="1">
    <location>
        <begin position="253"/>
        <end position="269"/>
    </location>
</feature>
<organism evidence="2 3">
    <name type="scientific">Plasmodium vivax</name>
    <name type="common">malaria parasite P. vivax</name>
    <dbReference type="NCBI Taxonomy" id="5855"/>
    <lineage>
        <taxon>Eukaryota</taxon>
        <taxon>Sar</taxon>
        <taxon>Alveolata</taxon>
        <taxon>Apicomplexa</taxon>
        <taxon>Aconoidasida</taxon>
        <taxon>Haemosporida</taxon>
        <taxon>Plasmodiidae</taxon>
        <taxon>Plasmodium</taxon>
        <taxon>Plasmodium (Plasmodium)</taxon>
    </lineage>
</organism>
<name>A0A1G4E9J6_PLAVI</name>